<dbReference type="EMBL" id="CP022163">
    <property type="protein sequence ID" value="ATB34069.1"/>
    <property type="molecule type" value="Genomic_DNA"/>
</dbReference>
<feature type="region of interest" description="Disordered" evidence="1">
    <location>
        <begin position="1"/>
        <end position="30"/>
    </location>
</feature>
<name>A0A250IQP7_9BACT</name>
<gene>
    <name evidence="2" type="ORF">MEBOL_007570</name>
</gene>
<accession>A0A250IQP7</accession>
<dbReference type="Proteomes" id="UP000217289">
    <property type="component" value="Chromosome"/>
</dbReference>
<evidence type="ECO:0000256" key="1">
    <source>
        <dbReference type="SAM" id="MobiDB-lite"/>
    </source>
</evidence>
<protein>
    <recommendedName>
        <fullName evidence="4">DUF2076 domain-containing protein</fullName>
    </recommendedName>
</protein>
<evidence type="ECO:0000313" key="2">
    <source>
        <dbReference type="EMBL" id="ATB34069.1"/>
    </source>
</evidence>
<dbReference type="KEGG" id="mbd:MEBOL_007570"/>
<organism evidence="2 3">
    <name type="scientific">Melittangium boletus DSM 14713</name>
    <dbReference type="NCBI Taxonomy" id="1294270"/>
    <lineage>
        <taxon>Bacteria</taxon>
        <taxon>Pseudomonadati</taxon>
        <taxon>Myxococcota</taxon>
        <taxon>Myxococcia</taxon>
        <taxon>Myxococcales</taxon>
        <taxon>Cystobacterineae</taxon>
        <taxon>Archangiaceae</taxon>
        <taxon>Melittangium</taxon>
    </lineage>
</organism>
<feature type="region of interest" description="Disordered" evidence="1">
    <location>
        <begin position="151"/>
        <end position="188"/>
    </location>
</feature>
<keyword evidence="3" id="KW-1185">Reference proteome</keyword>
<proteinExistence type="predicted"/>
<dbReference type="RefSeq" id="WP_157823916.1">
    <property type="nucleotide sequence ID" value="NZ_CP022163.1"/>
</dbReference>
<sequence>MGLLDRLFGPRGTSPSTSMPTPRPPDRGVSADEQALERYRYLLRTAPPEAIERAHAEAFAQLTPAQRAQALRELSQTVPEAERARADDQPQTLARMATRAEMRQPGTLERVFSGGGGMGGMLAGSLLGSIAGTFIGTAIAHQFLDGFGDSSWSDEGGLDSAQADASEHGDDSGFDDVGGGFDGDFLDV</sequence>
<evidence type="ECO:0008006" key="4">
    <source>
        <dbReference type="Google" id="ProtNLM"/>
    </source>
</evidence>
<reference evidence="2 3" key="1">
    <citation type="submission" date="2017-06" db="EMBL/GenBank/DDBJ databases">
        <authorList>
            <person name="Kim H.J."/>
            <person name="Triplett B.A."/>
        </authorList>
    </citation>
    <scope>NUCLEOTIDE SEQUENCE [LARGE SCALE GENOMIC DNA]</scope>
    <source>
        <strain evidence="2 3">DSM 14713</strain>
    </source>
</reference>
<feature type="compositionally biased region" description="Low complexity" evidence="1">
    <location>
        <begin position="10"/>
        <end position="20"/>
    </location>
</feature>
<evidence type="ECO:0000313" key="3">
    <source>
        <dbReference type="Proteomes" id="UP000217289"/>
    </source>
</evidence>
<dbReference type="AlphaFoldDB" id="A0A250IQP7"/>
<dbReference type="OrthoDB" id="5520269at2"/>